<gene>
    <name evidence="3" type="ORF">X943_001310</name>
</gene>
<sequence>MLRYILLLICFTTFIVLGVNDIHRIAPGKFRFDDDIAYLKDDQTINYLTPDVNTGKTEQKIKPTSEQIQQSTHANREERQNASGHHDGSFIRLSSSDSPQRTQSIGYTYVTYYIGIYCTCSGTHSMLCDPDGILNETQQIELNNLLLEGTGYRVG</sequence>
<protein>
    <submittedName>
        <fullName evidence="3">Membrane protein</fullName>
    </submittedName>
</protein>
<reference evidence="3" key="1">
    <citation type="journal article" date="2014" name="Nucleic Acids Res.">
        <title>The evolutionary dynamics of variant antigen genes in Babesia reveal a history of genomic innovation underlying host-parasite interaction.</title>
        <authorList>
            <person name="Jackson A.P."/>
            <person name="Otto T.D."/>
            <person name="Darby A."/>
            <person name="Ramaprasad A."/>
            <person name="Xia D."/>
            <person name="Echaide I.E."/>
            <person name="Farber M."/>
            <person name="Gahlot S."/>
            <person name="Gamble J."/>
            <person name="Gupta D."/>
            <person name="Gupta Y."/>
            <person name="Jackson L."/>
            <person name="Malandrin L."/>
            <person name="Malas T.B."/>
            <person name="Moussa E."/>
            <person name="Nair M."/>
            <person name="Reid A.J."/>
            <person name="Sanders M."/>
            <person name="Sharma J."/>
            <person name="Tracey A."/>
            <person name="Quail M.A."/>
            <person name="Weir W."/>
            <person name="Wastling J.M."/>
            <person name="Hall N."/>
            <person name="Willadsen P."/>
            <person name="Lingelbach K."/>
            <person name="Shiels B."/>
            <person name="Tait A."/>
            <person name="Berriman M."/>
            <person name="Allred D.R."/>
            <person name="Pain A."/>
        </authorList>
    </citation>
    <scope>NUCLEOTIDE SEQUENCE</scope>
    <source>
        <strain evidence="3">1802A</strain>
    </source>
</reference>
<feature type="signal peptide" evidence="2">
    <location>
        <begin position="1"/>
        <end position="18"/>
    </location>
</feature>
<dbReference type="AlphaFoldDB" id="A0AAD9LGX7"/>
<accession>A0AAD9LGX7</accession>
<name>A0AAD9LGX7_BABDI</name>
<evidence type="ECO:0000313" key="3">
    <source>
        <dbReference type="EMBL" id="KAK1936080.1"/>
    </source>
</evidence>
<reference evidence="3" key="2">
    <citation type="submission" date="2021-05" db="EMBL/GenBank/DDBJ databases">
        <authorList>
            <person name="Pain A."/>
        </authorList>
    </citation>
    <scope>NUCLEOTIDE SEQUENCE</scope>
    <source>
        <strain evidence="3">1802A</strain>
    </source>
</reference>
<comment type="caution">
    <text evidence="3">The sequence shown here is derived from an EMBL/GenBank/DDBJ whole genome shotgun (WGS) entry which is preliminary data.</text>
</comment>
<feature type="region of interest" description="Disordered" evidence="1">
    <location>
        <begin position="50"/>
        <end position="100"/>
    </location>
</feature>
<dbReference type="Proteomes" id="UP001195914">
    <property type="component" value="Unassembled WGS sequence"/>
</dbReference>
<evidence type="ECO:0000256" key="1">
    <source>
        <dbReference type="SAM" id="MobiDB-lite"/>
    </source>
</evidence>
<feature type="compositionally biased region" description="Basic and acidic residues" evidence="1">
    <location>
        <begin position="74"/>
        <end position="89"/>
    </location>
</feature>
<organism evidence="3 4">
    <name type="scientific">Babesia divergens</name>
    <dbReference type="NCBI Taxonomy" id="32595"/>
    <lineage>
        <taxon>Eukaryota</taxon>
        <taxon>Sar</taxon>
        <taxon>Alveolata</taxon>
        <taxon>Apicomplexa</taxon>
        <taxon>Aconoidasida</taxon>
        <taxon>Piroplasmida</taxon>
        <taxon>Babesiidae</taxon>
        <taxon>Babesia</taxon>
    </lineage>
</organism>
<keyword evidence="2" id="KW-0732">Signal</keyword>
<keyword evidence="4" id="KW-1185">Reference proteome</keyword>
<dbReference type="EMBL" id="JAHBMH010000044">
    <property type="protein sequence ID" value="KAK1936080.1"/>
    <property type="molecule type" value="Genomic_DNA"/>
</dbReference>
<proteinExistence type="predicted"/>
<feature type="compositionally biased region" description="Polar residues" evidence="1">
    <location>
        <begin position="64"/>
        <end position="73"/>
    </location>
</feature>
<feature type="chain" id="PRO_5042109727" evidence="2">
    <location>
        <begin position="19"/>
        <end position="155"/>
    </location>
</feature>
<evidence type="ECO:0000313" key="4">
    <source>
        <dbReference type="Proteomes" id="UP001195914"/>
    </source>
</evidence>
<evidence type="ECO:0000256" key="2">
    <source>
        <dbReference type="SAM" id="SignalP"/>
    </source>
</evidence>